<dbReference type="GO" id="GO:0005524">
    <property type="term" value="F:ATP binding"/>
    <property type="evidence" value="ECO:0007669"/>
    <property type="project" value="UniProtKB-KW"/>
</dbReference>
<keyword evidence="9" id="KW-0067">ATP-binding</keyword>
<dbReference type="GO" id="GO:0042802">
    <property type="term" value="F:identical protein binding"/>
    <property type="evidence" value="ECO:0007669"/>
    <property type="project" value="UniProtKB-ARBA"/>
</dbReference>
<evidence type="ECO:0000256" key="5">
    <source>
        <dbReference type="ARBA" id="ARBA00022679"/>
    </source>
</evidence>
<dbReference type="NCBIfam" id="TIGR01007">
    <property type="entry name" value="eps_fam"/>
    <property type="match status" value="1"/>
</dbReference>
<gene>
    <name evidence="19" type="ORF">SAMN02745723_11221</name>
</gene>
<dbReference type="GO" id="GO:0005886">
    <property type="term" value="C:plasma membrane"/>
    <property type="evidence" value="ECO:0007669"/>
    <property type="project" value="UniProtKB-SubCell"/>
</dbReference>
<evidence type="ECO:0000259" key="17">
    <source>
        <dbReference type="Pfam" id="PF13614"/>
    </source>
</evidence>
<feature type="domain" description="Polysaccharide chain length determinant N-terminal" evidence="16">
    <location>
        <begin position="17"/>
        <end position="107"/>
    </location>
</feature>
<comment type="similarity">
    <text evidence="2">Belongs to the etk/wzc family.</text>
</comment>
<dbReference type="Pfam" id="PF02706">
    <property type="entry name" value="Wzz"/>
    <property type="match status" value="1"/>
</dbReference>
<dbReference type="Pfam" id="PF13807">
    <property type="entry name" value="GNVR"/>
    <property type="match status" value="1"/>
</dbReference>
<evidence type="ECO:0000256" key="3">
    <source>
        <dbReference type="ARBA" id="ARBA00022475"/>
    </source>
</evidence>
<keyword evidence="14" id="KW-0175">Coiled coil</keyword>
<evidence type="ECO:0000256" key="7">
    <source>
        <dbReference type="ARBA" id="ARBA00022741"/>
    </source>
</evidence>
<dbReference type="PANTHER" id="PTHR32309:SF32">
    <property type="entry name" value="TYROSINE-PROTEIN KINASE ETK-RELATED"/>
    <property type="match status" value="1"/>
</dbReference>
<evidence type="ECO:0000256" key="10">
    <source>
        <dbReference type="ARBA" id="ARBA00022989"/>
    </source>
</evidence>
<feature type="domain" description="AAA" evidence="17">
    <location>
        <begin position="525"/>
        <end position="671"/>
    </location>
</feature>
<dbReference type="InterPro" id="IPR025669">
    <property type="entry name" value="AAA_dom"/>
</dbReference>
<evidence type="ECO:0000259" key="16">
    <source>
        <dbReference type="Pfam" id="PF02706"/>
    </source>
</evidence>
<dbReference type="GO" id="GO:0004713">
    <property type="term" value="F:protein tyrosine kinase activity"/>
    <property type="evidence" value="ECO:0007669"/>
    <property type="project" value="UniProtKB-KW"/>
</dbReference>
<comment type="caution">
    <text evidence="19">The sequence shown here is derived from an EMBL/GenBank/DDBJ whole genome shotgun (WGS) entry which is preliminary data.</text>
</comment>
<dbReference type="RefSeq" id="WP_074824307.1">
    <property type="nucleotide sequence ID" value="NZ_FOLW01000012.1"/>
</dbReference>
<keyword evidence="11 15" id="KW-0472">Membrane</keyword>
<feature type="domain" description="Tyrosine-protein kinase G-rich" evidence="18">
    <location>
        <begin position="366"/>
        <end position="446"/>
    </location>
</feature>
<keyword evidence="7" id="KW-0547">Nucleotide-binding</keyword>
<dbReference type="Pfam" id="PF23607">
    <property type="entry name" value="WZC_N"/>
    <property type="match status" value="1"/>
</dbReference>
<reference evidence="19 20" key="1">
    <citation type="submission" date="2016-10" db="EMBL/GenBank/DDBJ databases">
        <authorList>
            <person name="Varghese N."/>
            <person name="Submissions S."/>
        </authorList>
    </citation>
    <scope>NUCLEOTIDE SEQUENCE [LARGE SCALE GENOMIC DNA]</scope>
    <source>
        <strain evidence="19 20">DSM 5563</strain>
    </source>
</reference>
<dbReference type="Proteomes" id="UP000226420">
    <property type="component" value="Unassembled WGS sequence"/>
</dbReference>
<feature type="coiled-coil region" evidence="14">
    <location>
        <begin position="254"/>
        <end position="302"/>
    </location>
</feature>
<dbReference type="InterPro" id="IPR027417">
    <property type="entry name" value="P-loop_NTPase"/>
</dbReference>
<dbReference type="CDD" id="cd05387">
    <property type="entry name" value="BY-kinase"/>
    <property type="match status" value="1"/>
</dbReference>
<evidence type="ECO:0000256" key="8">
    <source>
        <dbReference type="ARBA" id="ARBA00022777"/>
    </source>
</evidence>
<evidence type="ECO:0000256" key="1">
    <source>
        <dbReference type="ARBA" id="ARBA00004429"/>
    </source>
</evidence>
<dbReference type="PANTHER" id="PTHR32309">
    <property type="entry name" value="TYROSINE-PROTEIN KINASE"/>
    <property type="match status" value="1"/>
</dbReference>
<dbReference type="FunFam" id="3.40.50.300:FF:000527">
    <property type="entry name" value="Tyrosine-protein kinase etk"/>
    <property type="match status" value="1"/>
</dbReference>
<evidence type="ECO:0000256" key="12">
    <source>
        <dbReference type="ARBA" id="ARBA00023137"/>
    </source>
</evidence>
<keyword evidence="12" id="KW-0829">Tyrosine-protein kinase</keyword>
<protein>
    <submittedName>
        <fullName evidence="19">Tyrosine-protein kinase Etk/Wzc</fullName>
    </submittedName>
</protein>
<dbReference type="Gene3D" id="3.40.50.300">
    <property type="entry name" value="P-loop containing nucleotide triphosphate hydrolases"/>
    <property type="match status" value="1"/>
</dbReference>
<feature type="transmembrane region" description="Helical" evidence="15">
    <location>
        <begin position="425"/>
        <end position="443"/>
    </location>
</feature>
<organism evidence="19 20">
    <name type="scientific">Pragia fontium DSM 5563 = ATCC 49100</name>
    <dbReference type="NCBI Taxonomy" id="1122977"/>
    <lineage>
        <taxon>Bacteria</taxon>
        <taxon>Pseudomonadati</taxon>
        <taxon>Pseudomonadota</taxon>
        <taxon>Gammaproteobacteria</taxon>
        <taxon>Enterobacterales</taxon>
        <taxon>Budviciaceae</taxon>
        <taxon>Pragia</taxon>
    </lineage>
</organism>
<evidence type="ECO:0000256" key="14">
    <source>
        <dbReference type="SAM" id="Coils"/>
    </source>
</evidence>
<dbReference type="InterPro" id="IPR032807">
    <property type="entry name" value="GNVR"/>
</dbReference>
<accession>A0AAJ4WCW0</accession>
<evidence type="ECO:0000256" key="6">
    <source>
        <dbReference type="ARBA" id="ARBA00022692"/>
    </source>
</evidence>
<sequence length="713" mass="80022">MVSTQKNVNNNWKENGEIHLGKIIGTIVDHKKFILIITLFCTTIAIFYSLLATPIYRADVLIQIEKNTQDNILSNFSDILSDDKPQSAAEMELLKSRMVMGKTIDDLNLDIQVSEKSYPIIGRVINLLQKKPATTIVVSKLEIPESIYDEELILTVLPDDHYKITSNNIEINGQVGVIKKQNEYTILISDIDAAVGTEFRIKRLDKITAVNNLLANFSVSDTTKDSGVLKLNFKGRNKHEIRKILDNISNNYLQQNIERKSAEAAKSLDFLNQQLPLIKQQLEEAEGKLNQFRQTHESVDLNLEAKSTLESTVAITSQLNEAIFKEAEISKLYTKEHPAYRSLLEKKEALLQEKNILNQRIANLPKTQQEILRLTRDVQSGQEIYVSLLNKQQELNINKASKVGNVRIIDKAVTQPDKIKPNPPVIIGLAFTLSLLLSIALILGREYFRRFINDSTQLESLNINIYANIPLSKAESKKNKEIQSDKNTNHIKLLAVKHPTDPAIEAIRSLRTALHFASQNTLNRILMVIGATPGVGKSFVSSNLAAVVANSGKKVLLIDADMRKGSLHKSFGRTPENGLSDILSNRKEIADCLYNTPVEGLDFLPRGTVPHNPSELLMNEYLAELLLWANSHYDLVIMDPPPTLATTDSTIIGKYSGMNIIIVRFEKNTISEIESSIKRLEQSGAMINGVVLNAIQKRAAKHYSDGSYEYYIY</sequence>
<dbReference type="InterPro" id="IPR005702">
    <property type="entry name" value="Wzc-like_C"/>
</dbReference>
<evidence type="ECO:0000256" key="2">
    <source>
        <dbReference type="ARBA" id="ARBA00008883"/>
    </source>
</evidence>
<evidence type="ECO:0000256" key="15">
    <source>
        <dbReference type="SAM" id="Phobius"/>
    </source>
</evidence>
<comment type="subcellular location">
    <subcellularLocation>
        <location evidence="1">Cell inner membrane</location>
        <topology evidence="1">Multi-pass membrane protein</topology>
    </subcellularLocation>
</comment>
<feature type="transmembrane region" description="Helical" evidence="15">
    <location>
        <begin position="33"/>
        <end position="56"/>
    </location>
</feature>
<evidence type="ECO:0000313" key="19">
    <source>
        <dbReference type="EMBL" id="SFD28747.1"/>
    </source>
</evidence>
<evidence type="ECO:0000256" key="4">
    <source>
        <dbReference type="ARBA" id="ARBA00022519"/>
    </source>
</evidence>
<evidence type="ECO:0000259" key="18">
    <source>
        <dbReference type="Pfam" id="PF13807"/>
    </source>
</evidence>
<dbReference type="AlphaFoldDB" id="A0AAJ4WCW0"/>
<evidence type="ECO:0000256" key="13">
    <source>
        <dbReference type="ARBA" id="ARBA00053015"/>
    </source>
</evidence>
<dbReference type="SUPFAM" id="SSF52540">
    <property type="entry name" value="P-loop containing nucleoside triphosphate hydrolases"/>
    <property type="match status" value="1"/>
</dbReference>
<name>A0AAJ4WCW0_9GAMM</name>
<dbReference type="InterPro" id="IPR003856">
    <property type="entry name" value="LPS_length_determ_N"/>
</dbReference>
<evidence type="ECO:0000256" key="9">
    <source>
        <dbReference type="ARBA" id="ARBA00022840"/>
    </source>
</evidence>
<proteinExistence type="inferred from homology"/>
<keyword evidence="8 19" id="KW-0418">Kinase</keyword>
<keyword evidence="6 15" id="KW-0812">Transmembrane</keyword>
<keyword evidence="10 15" id="KW-1133">Transmembrane helix</keyword>
<keyword evidence="3" id="KW-1003">Cell membrane</keyword>
<evidence type="ECO:0000256" key="11">
    <source>
        <dbReference type="ARBA" id="ARBA00023136"/>
    </source>
</evidence>
<comment type="catalytic activity">
    <reaction evidence="13">
        <text>L-tyrosyl-[protein] + ATP = O-phospho-L-tyrosyl-[protein] + ADP + H(+)</text>
        <dbReference type="Rhea" id="RHEA:10596"/>
        <dbReference type="Rhea" id="RHEA-COMP:10136"/>
        <dbReference type="Rhea" id="RHEA-COMP:20101"/>
        <dbReference type="ChEBI" id="CHEBI:15378"/>
        <dbReference type="ChEBI" id="CHEBI:30616"/>
        <dbReference type="ChEBI" id="CHEBI:46858"/>
        <dbReference type="ChEBI" id="CHEBI:61978"/>
        <dbReference type="ChEBI" id="CHEBI:456216"/>
    </reaction>
</comment>
<dbReference type="InterPro" id="IPR050445">
    <property type="entry name" value="Bact_polysacc_biosynth/exp"/>
</dbReference>
<dbReference type="Pfam" id="PF13614">
    <property type="entry name" value="AAA_31"/>
    <property type="match status" value="1"/>
</dbReference>
<keyword evidence="4" id="KW-0997">Cell inner membrane</keyword>
<dbReference type="EMBL" id="FOLW01000012">
    <property type="protein sequence ID" value="SFD28747.1"/>
    <property type="molecule type" value="Genomic_DNA"/>
</dbReference>
<evidence type="ECO:0000313" key="20">
    <source>
        <dbReference type="Proteomes" id="UP000226420"/>
    </source>
</evidence>
<keyword evidence="5" id="KW-0808">Transferase</keyword>